<feature type="compositionally biased region" description="Basic and acidic residues" evidence="1">
    <location>
        <begin position="42"/>
        <end position="60"/>
    </location>
</feature>
<feature type="compositionally biased region" description="Basic and acidic residues" evidence="1">
    <location>
        <begin position="598"/>
        <end position="609"/>
    </location>
</feature>
<comment type="caution">
    <text evidence="2">The sequence shown here is derived from an EMBL/GenBank/DDBJ whole genome shotgun (WGS) entry which is preliminary data.</text>
</comment>
<feature type="compositionally biased region" description="Basic and acidic residues" evidence="1">
    <location>
        <begin position="208"/>
        <end position="217"/>
    </location>
</feature>
<feature type="compositionally biased region" description="Basic and acidic residues" evidence="1">
    <location>
        <begin position="111"/>
        <end position="121"/>
    </location>
</feature>
<evidence type="ECO:0000256" key="1">
    <source>
        <dbReference type="SAM" id="MobiDB-lite"/>
    </source>
</evidence>
<gene>
    <name evidence="2" type="ORF">COCON_G00025990</name>
</gene>
<feature type="compositionally biased region" description="Basic and acidic residues" evidence="1">
    <location>
        <begin position="233"/>
        <end position="242"/>
    </location>
</feature>
<feature type="compositionally biased region" description="Polar residues" evidence="1">
    <location>
        <begin position="645"/>
        <end position="656"/>
    </location>
</feature>
<keyword evidence="3" id="KW-1185">Reference proteome</keyword>
<sequence length="706" mass="77085">MEPSNNSVTIATEAITSPQSSLSLEDWGSGLSMEDSDSEDRDSERDISPPMTRDDPRAEQEETWLNVTQSEWPMEESPQAITAETPDDSVREVEAFNFPQACASQTWPAKGEAERDSRQGPEGEASTTGFCQPSLQQQQQGLLQHGTTADSQQGELLLRRLCLLQQKQEAQQVFEGSPPLATVALEPASQGPGCHDSVCVVVREWAGRRREGEEKASRQTGGEGPQSVAGLHSGEEGKEEQCGRGAESTQRGETKANRERQGRPNSPVHPRGSRMEVLNGEDNQSDSGVSADFSPGSTMELCSTPFDPEDPSPSPAPLKETPIEREIRRAVEREQSLRRSRGLIRTQEFVEIPMRKPVLSQTLPSRSGKGEGTDRQLAGKKMQKEISLEAQREEVLVQMGKVPGIYDRGTVRQLREKRQLFEAFQEKSETSGSLRSLSTRPSSSASDIFALGSQKADGPTAGPVLERGQSLDLITPKLDQKAGPAGCWEEGFSNTHQGLCGPTLSEGTTSQVIILENNMVLHIPVPNPDKLPEPSHSTGSLSEAHSVTVVDSGTMTEGGRVVGEAEQEDEEVSMVRVNPFFKLRSSMSLRPDVEQDIEEGRQREKELRRQRSSLYGTTGGARPASAEPRSPTPSQNGLSTPELPSHTTSSAPSARQSLGKLERTWPPVQPSVEVPGQTEAPRSRKKTLLLQRWESGTVNGHQEEQD</sequence>
<feature type="region of interest" description="Disordered" evidence="1">
    <location>
        <begin position="208"/>
        <end position="325"/>
    </location>
</feature>
<dbReference type="PANTHER" id="PTHR18839:SF0">
    <property type="entry name" value="MITOTIC INTERACTOR AND SUBSTRATE OF PLK1 ISOFORM X1-RELATED"/>
    <property type="match status" value="1"/>
</dbReference>
<organism evidence="2 3">
    <name type="scientific">Conger conger</name>
    <name type="common">Conger eel</name>
    <name type="synonym">Muraena conger</name>
    <dbReference type="NCBI Taxonomy" id="82655"/>
    <lineage>
        <taxon>Eukaryota</taxon>
        <taxon>Metazoa</taxon>
        <taxon>Chordata</taxon>
        <taxon>Craniata</taxon>
        <taxon>Vertebrata</taxon>
        <taxon>Euteleostomi</taxon>
        <taxon>Actinopterygii</taxon>
        <taxon>Neopterygii</taxon>
        <taxon>Teleostei</taxon>
        <taxon>Anguilliformes</taxon>
        <taxon>Congridae</taxon>
        <taxon>Conger</taxon>
    </lineage>
</organism>
<dbReference type="Proteomes" id="UP001152803">
    <property type="component" value="Unassembled WGS sequence"/>
</dbReference>
<proteinExistence type="predicted"/>
<feature type="compositionally biased region" description="Polar residues" evidence="1">
    <location>
        <begin position="125"/>
        <end position="134"/>
    </location>
</feature>
<accession>A0A9Q1DY35</accession>
<evidence type="ECO:0000313" key="3">
    <source>
        <dbReference type="Proteomes" id="UP001152803"/>
    </source>
</evidence>
<feature type="region of interest" description="Disordered" evidence="1">
    <location>
        <begin position="592"/>
        <end position="706"/>
    </location>
</feature>
<feature type="compositionally biased region" description="Basic and acidic residues" evidence="1">
    <location>
        <begin position="250"/>
        <end position="262"/>
    </location>
</feature>
<evidence type="ECO:0008006" key="4">
    <source>
        <dbReference type="Google" id="ProtNLM"/>
    </source>
</evidence>
<dbReference type="PANTHER" id="PTHR18839">
    <property type="entry name" value="MITOTIC INTERACTOR AND SUBSTRATE OF PLK1 MISP FAMILY MEMBER"/>
    <property type="match status" value="1"/>
</dbReference>
<feature type="region of interest" description="Disordered" evidence="1">
    <location>
        <begin position="1"/>
        <end position="150"/>
    </location>
</feature>
<feature type="compositionally biased region" description="Polar residues" evidence="1">
    <location>
        <begin position="1"/>
        <end position="23"/>
    </location>
</feature>
<name>A0A9Q1DY35_CONCO</name>
<feature type="compositionally biased region" description="Low complexity" evidence="1">
    <location>
        <begin position="135"/>
        <end position="144"/>
    </location>
</feature>
<dbReference type="EMBL" id="JAFJMO010000002">
    <property type="protein sequence ID" value="KAJ8283749.1"/>
    <property type="molecule type" value="Genomic_DNA"/>
</dbReference>
<dbReference type="OrthoDB" id="9449914at2759"/>
<reference evidence="2" key="1">
    <citation type="journal article" date="2023" name="Science">
        <title>Genome structures resolve the early diversification of teleost fishes.</title>
        <authorList>
            <person name="Parey E."/>
            <person name="Louis A."/>
            <person name="Montfort J."/>
            <person name="Bouchez O."/>
            <person name="Roques C."/>
            <person name="Iampietro C."/>
            <person name="Lluch J."/>
            <person name="Castinel A."/>
            <person name="Donnadieu C."/>
            <person name="Desvignes T."/>
            <person name="Floi Bucao C."/>
            <person name="Jouanno E."/>
            <person name="Wen M."/>
            <person name="Mejri S."/>
            <person name="Dirks R."/>
            <person name="Jansen H."/>
            <person name="Henkel C."/>
            <person name="Chen W.J."/>
            <person name="Zahm M."/>
            <person name="Cabau C."/>
            <person name="Klopp C."/>
            <person name="Thompson A.W."/>
            <person name="Robinson-Rechavi M."/>
            <person name="Braasch I."/>
            <person name="Lecointre G."/>
            <person name="Bobe J."/>
            <person name="Postlethwait J.H."/>
            <person name="Berthelot C."/>
            <person name="Roest Crollius H."/>
            <person name="Guiguen Y."/>
        </authorList>
    </citation>
    <scope>NUCLEOTIDE SEQUENCE</scope>
    <source>
        <strain evidence="2">Concon-B</strain>
    </source>
</reference>
<evidence type="ECO:0000313" key="2">
    <source>
        <dbReference type="EMBL" id="KAJ8283749.1"/>
    </source>
</evidence>
<dbReference type="InterPro" id="IPR042779">
    <property type="entry name" value="MISP/MISP3-like"/>
</dbReference>
<dbReference type="AlphaFoldDB" id="A0A9Q1DY35"/>
<protein>
    <recommendedName>
        <fullName evidence="4">A-kinase anchor protein 2 C-terminal domain-containing protein</fullName>
    </recommendedName>
</protein>